<feature type="region of interest" description="Disordered" evidence="1">
    <location>
        <begin position="300"/>
        <end position="319"/>
    </location>
</feature>
<gene>
    <name evidence="2" type="ORF">M1E25_18915</name>
</gene>
<dbReference type="Proteomes" id="UP001167160">
    <property type="component" value="Unassembled WGS sequence"/>
</dbReference>
<dbReference type="EMBL" id="JAMQGM010000039">
    <property type="protein sequence ID" value="MCM2579392.1"/>
    <property type="molecule type" value="Genomic_DNA"/>
</dbReference>
<name>A0ABT0XCE1_9ACTN</name>
<evidence type="ECO:0000313" key="3">
    <source>
        <dbReference type="Proteomes" id="UP001167160"/>
    </source>
</evidence>
<sequence length="693" mass="72811">MPDTPTAAPTAGTAPATGPSIAGAVLGAVGVTAALVGRPLRSVAAAWADGVENAAGAVGRTGRHAVHRAEGLTDSVTALFDAGENRARRRMWSRPGRAHIEVRGLTGHGDRHRRLARGVTEALRDLEGVRWAEVNAVLGQVVVDADEEGFDLEGLLDVVETVEEEHGTHHESFAGRRPPHPFDPTPAVLASASLVADCLGLALSAARRVTPVRVFSPALRVPLVVAEAQPRIRRYLGEQLGRPHADMVLGVAHAVTHAVTDGATPLALDALQRLLQLAEIRTRQQVWERREDELVRAGELPEHAPDRLERPVPLPKGPVEKCGDRTSLAALIGAGGLLAWARRTDRAADVMLATVPKAAGAGREAFVSWLARGLARGGAIPMNPSALRTLDRVSAVVIDSGILCAPRPLLESVTARDGLDDAEAWSAAHAVLSGRSVADLAHEGPWENSEWGLRRPHGAPIIRPDDPGGLVLELYAVADGRPRASTVVCCELDPLADAVVSAARSGSRRLVLTEHTSAGELLAWAHRTLPDTASMTAEVRNLQAEGGCVLLIARHDHALAAADLGVSVLARSGIGDDGAGWAADLICGPGLEQVWRVLHAVDEARRVSCRSVQLSLGGSALGALLAVSRTGRKVGGHTTSPVYGAAFLALLSGIGSARRVHRRKPPPARVRGAWHALGARETVGRLHALRGPG</sequence>
<evidence type="ECO:0000313" key="2">
    <source>
        <dbReference type="EMBL" id="MCM2579392.1"/>
    </source>
</evidence>
<protein>
    <submittedName>
        <fullName evidence="2">Heavy metal translocating P-type ATPase</fullName>
    </submittedName>
</protein>
<dbReference type="Gene3D" id="3.30.70.100">
    <property type="match status" value="1"/>
</dbReference>
<proteinExistence type="predicted"/>
<keyword evidence="3" id="KW-1185">Reference proteome</keyword>
<reference evidence="2" key="1">
    <citation type="journal article" date="2023" name="Int. J. Syst. Evol. Microbiol.">
        <title>Streptomyces meridianus sp. nov. isolated from brackish water of the Tagus estuary in Alcochete, Portugal.</title>
        <authorList>
            <person name="Santos J.D.N."/>
            <person name="Klimek D."/>
            <person name="Calusinska M."/>
            <person name="Lobo Da Cunha A."/>
            <person name="Catita J."/>
            <person name="Goncalves H."/>
            <person name="Gonzalez I."/>
            <person name="Reyes F."/>
            <person name="Lage O.M."/>
        </authorList>
    </citation>
    <scope>NUCLEOTIDE SEQUENCE</scope>
    <source>
        <strain evidence="2">MTZ3.1</strain>
    </source>
</reference>
<organism evidence="2 3">
    <name type="scientific">Streptomyces meridianus</name>
    <dbReference type="NCBI Taxonomy" id="2938945"/>
    <lineage>
        <taxon>Bacteria</taxon>
        <taxon>Bacillati</taxon>
        <taxon>Actinomycetota</taxon>
        <taxon>Actinomycetes</taxon>
        <taxon>Kitasatosporales</taxon>
        <taxon>Streptomycetaceae</taxon>
        <taxon>Streptomyces</taxon>
    </lineage>
</organism>
<evidence type="ECO:0000256" key="1">
    <source>
        <dbReference type="SAM" id="MobiDB-lite"/>
    </source>
</evidence>
<comment type="caution">
    <text evidence="2">The sequence shown here is derived from an EMBL/GenBank/DDBJ whole genome shotgun (WGS) entry which is preliminary data.</text>
</comment>
<feature type="non-terminal residue" evidence="2">
    <location>
        <position position="693"/>
    </location>
</feature>
<accession>A0ABT0XCE1</accession>
<feature type="compositionally biased region" description="Basic and acidic residues" evidence="1">
    <location>
        <begin position="300"/>
        <end position="310"/>
    </location>
</feature>